<evidence type="ECO:0000313" key="1">
    <source>
        <dbReference type="EMBL" id="KAF5926087.1"/>
    </source>
</evidence>
<sequence length="17" mass="2027">MLREMSATLKIHLQRIS</sequence>
<evidence type="ECO:0000313" key="2">
    <source>
        <dbReference type="Proteomes" id="UP000551758"/>
    </source>
</evidence>
<organism evidence="1 2">
    <name type="scientific">Diceros bicornis minor</name>
    <name type="common">South-central black rhinoceros</name>
    <dbReference type="NCBI Taxonomy" id="77932"/>
    <lineage>
        <taxon>Eukaryota</taxon>
        <taxon>Metazoa</taxon>
        <taxon>Chordata</taxon>
        <taxon>Craniata</taxon>
        <taxon>Vertebrata</taxon>
        <taxon>Euteleostomi</taxon>
        <taxon>Mammalia</taxon>
        <taxon>Eutheria</taxon>
        <taxon>Laurasiatheria</taxon>
        <taxon>Perissodactyla</taxon>
        <taxon>Rhinocerotidae</taxon>
        <taxon>Diceros</taxon>
    </lineage>
</organism>
<comment type="caution">
    <text evidence="1">The sequence shown here is derived from an EMBL/GenBank/DDBJ whole genome shotgun (WGS) entry which is preliminary data.</text>
</comment>
<protein>
    <submittedName>
        <fullName evidence="1">Uncharacterized protein</fullName>
    </submittedName>
</protein>
<dbReference type="AlphaFoldDB" id="A0A7J7FDQ1"/>
<dbReference type="EMBL" id="JACDTQ010000787">
    <property type="protein sequence ID" value="KAF5926087.1"/>
    <property type="molecule type" value="Genomic_DNA"/>
</dbReference>
<proteinExistence type="predicted"/>
<reference evidence="1 2" key="1">
    <citation type="journal article" date="2020" name="Mol. Biol. Evol.">
        <title>Interspecific Gene Flow and the Evolution of Specialization in Black and White Rhinoceros.</title>
        <authorList>
            <person name="Moodley Y."/>
            <person name="Westbury M.V."/>
            <person name="Russo I.M."/>
            <person name="Gopalakrishnan S."/>
            <person name="Rakotoarivelo A."/>
            <person name="Olsen R.A."/>
            <person name="Prost S."/>
            <person name="Tunstall T."/>
            <person name="Ryder O.A."/>
            <person name="Dalen L."/>
            <person name="Bruford M.W."/>
        </authorList>
    </citation>
    <scope>NUCLEOTIDE SEQUENCE [LARGE SCALE GENOMIC DNA]</scope>
    <source>
        <strain evidence="1">SBR-YM</strain>
        <tissue evidence="1">Skin</tissue>
    </source>
</reference>
<accession>A0A7J7FDQ1</accession>
<dbReference type="Proteomes" id="UP000551758">
    <property type="component" value="Unassembled WGS sequence"/>
</dbReference>
<keyword evidence="2" id="KW-1185">Reference proteome</keyword>
<name>A0A7J7FDQ1_DICBM</name>
<gene>
    <name evidence="1" type="ORF">HPG69_010109</name>
</gene>